<evidence type="ECO:0000313" key="2">
    <source>
        <dbReference type="EMBL" id="KAJ7198114.1"/>
    </source>
</evidence>
<feature type="region of interest" description="Disordered" evidence="1">
    <location>
        <begin position="27"/>
        <end position="85"/>
    </location>
</feature>
<proteinExistence type="predicted"/>
<protein>
    <submittedName>
        <fullName evidence="2">Uncharacterized protein</fullName>
    </submittedName>
</protein>
<reference evidence="2" key="1">
    <citation type="submission" date="2023-03" db="EMBL/GenBank/DDBJ databases">
        <title>Massive genome expansion in bonnet fungi (Mycena s.s.) driven by repeated elements and novel gene families across ecological guilds.</title>
        <authorList>
            <consortium name="Lawrence Berkeley National Laboratory"/>
            <person name="Harder C.B."/>
            <person name="Miyauchi S."/>
            <person name="Viragh M."/>
            <person name="Kuo A."/>
            <person name="Thoen E."/>
            <person name="Andreopoulos B."/>
            <person name="Lu D."/>
            <person name="Skrede I."/>
            <person name="Drula E."/>
            <person name="Henrissat B."/>
            <person name="Morin E."/>
            <person name="Kohler A."/>
            <person name="Barry K."/>
            <person name="LaButti K."/>
            <person name="Morin E."/>
            <person name="Salamov A."/>
            <person name="Lipzen A."/>
            <person name="Mereny Z."/>
            <person name="Hegedus B."/>
            <person name="Baldrian P."/>
            <person name="Stursova M."/>
            <person name="Weitz H."/>
            <person name="Taylor A."/>
            <person name="Grigoriev I.V."/>
            <person name="Nagy L.G."/>
            <person name="Martin F."/>
            <person name="Kauserud H."/>
        </authorList>
    </citation>
    <scope>NUCLEOTIDE SEQUENCE</scope>
    <source>
        <strain evidence="2">9144</strain>
    </source>
</reference>
<evidence type="ECO:0000313" key="3">
    <source>
        <dbReference type="Proteomes" id="UP001219525"/>
    </source>
</evidence>
<dbReference type="EMBL" id="JARJCW010000074">
    <property type="protein sequence ID" value="KAJ7198114.1"/>
    <property type="molecule type" value="Genomic_DNA"/>
</dbReference>
<comment type="caution">
    <text evidence="2">The sequence shown here is derived from an EMBL/GenBank/DDBJ whole genome shotgun (WGS) entry which is preliminary data.</text>
</comment>
<sequence>MCPHMAMACTCLAETLIADPPANIMGTQVDLDDGGRRKRHRWRPPGVSGSEMSQRGSQRGWEKQRKTQYMTKLRTSDPNTTNQESCRTNHTVVDILLGMGHKIRAKFWVIRQLNIGAIS</sequence>
<name>A0AAD6V2Q7_9AGAR</name>
<evidence type="ECO:0000256" key="1">
    <source>
        <dbReference type="SAM" id="MobiDB-lite"/>
    </source>
</evidence>
<dbReference type="AlphaFoldDB" id="A0AAD6V2Q7"/>
<keyword evidence="3" id="KW-1185">Reference proteome</keyword>
<dbReference type="Proteomes" id="UP001219525">
    <property type="component" value="Unassembled WGS sequence"/>
</dbReference>
<organism evidence="2 3">
    <name type="scientific">Mycena pura</name>
    <dbReference type="NCBI Taxonomy" id="153505"/>
    <lineage>
        <taxon>Eukaryota</taxon>
        <taxon>Fungi</taxon>
        <taxon>Dikarya</taxon>
        <taxon>Basidiomycota</taxon>
        <taxon>Agaricomycotina</taxon>
        <taxon>Agaricomycetes</taxon>
        <taxon>Agaricomycetidae</taxon>
        <taxon>Agaricales</taxon>
        <taxon>Marasmiineae</taxon>
        <taxon>Mycenaceae</taxon>
        <taxon>Mycena</taxon>
    </lineage>
</organism>
<accession>A0AAD6V2Q7</accession>
<feature type="compositionally biased region" description="Polar residues" evidence="1">
    <location>
        <begin position="76"/>
        <end position="85"/>
    </location>
</feature>
<gene>
    <name evidence="2" type="ORF">GGX14DRAFT_402138</name>
</gene>